<evidence type="ECO:0000256" key="1">
    <source>
        <dbReference type="ARBA" id="ARBA00009986"/>
    </source>
</evidence>
<feature type="active site" evidence="7">
    <location>
        <position position="249"/>
    </location>
</feature>
<accession>A0A3E0J9Z7</accession>
<proteinExistence type="inferred from homology"/>
<evidence type="ECO:0000313" key="10">
    <source>
        <dbReference type="EMBL" id="REJ09778.1"/>
    </source>
</evidence>
<dbReference type="CDD" id="cd07088">
    <property type="entry name" value="ALDH_LactADH-AldA"/>
    <property type="match status" value="1"/>
</dbReference>
<dbReference type="FunFam" id="3.40.605.10:FF:000007">
    <property type="entry name" value="NAD/NADP-dependent betaine aldehyde dehydrogenase"/>
    <property type="match status" value="1"/>
</dbReference>
<dbReference type="Gene3D" id="3.40.605.10">
    <property type="entry name" value="Aldehyde Dehydrogenase, Chain A, domain 1"/>
    <property type="match status" value="1"/>
</dbReference>
<dbReference type="Pfam" id="PF00171">
    <property type="entry name" value="Aldedh"/>
    <property type="match status" value="1"/>
</dbReference>
<dbReference type="AlphaFoldDB" id="A0A3E0J9Z7"/>
<dbReference type="PROSITE" id="PS00070">
    <property type="entry name" value="ALDEHYDE_DEHYDR_CYS"/>
    <property type="match status" value="1"/>
</dbReference>
<gene>
    <name evidence="10" type="ORF">DYE48_06590</name>
</gene>
<reference evidence="10 11" key="1">
    <citation type="submission" date="2018-08" db="EMBL/GenBank/DDBJ databases">
        <title>Genome sequence of Halobacillus trueperi KCTC 3686.</title>
        <authorList>
            <person name="Cho K.H."/>
            <person name="Kwak M.-J."/>
            <person name="Kim B.-Y."/>
            <person name="Chun J."/>
        </authorList>
    </citation>
    <scope>NUCLEOTIDE SEQUENCE [LARGE SCALE GENOMIC DNA]</scope>
    <source>
        <strain evidence="10 11">KCTC 3686</strain>
    </source>
</reference>
<dbReference type="InterPro" id="IPR016163">
    <property type="entry name" value="Ald_DH_C"/>
</dbReference>
<evidence type="ECO:0000256" key="8">
    <source>
        <dbReference type="RuleBase" id="RU003345"/>
    </source>
</evidence>
<dbReference type="InterPro" id="IPR016162">
    <property type="entry name" value="Ald_DH_N"/>
</dbReference>
<dbReference type="NCBIfam" id="NF007497">
    <property type="entry name" value="PRK10090.1"/>
    <property type="match status" value="1"/>
</dbReference>
<feature type="domain" description="Aldehyde dehydrogenase" evidence="9">
    <location>
        <begin position="13"/>
        <end position="474"/>
    </location>
</feature>
<keyword evidence="11" id="KW-1185">Reference proteome</keyword>
<sequence>MQQHKLYINGEYTESNGSEWIDILNPATEEVVSQIPKGTEDDVNRAVKAAFEAQKGWELTPNIERGKIVRKLGDRIEENRATFIDLLQEEQGKDYELASGEVDLAIDYFRYMSEWARRIEGEIVPSDRKNENIFIYKKPIGVVAGIVPWNFPVFILARKVATALVTGNTLVLKPSQQTPNTAMEFTKIIDSMDEIPKGVYNVVTGTGSEIGNRLASHPNVHMVTMTGSVPAGTKVMEAAAQNITKVNLELGGKAPAIVTANADLDVAAESITTSRLANNGQACTNAERVYVHESVADELFAKLRHKFESLTMGDPRENKEADVGPLVSKDRLEEVESMVKEAIDAGAKVEIGGERGDLDKGYFYKPTILTNVDHDMQIMQEEIFGPVIPVTTFKTLDEAIEKGNDTDYGLSSSVYTEDMNEAMLVVNELKFGETFVNRENFEAVQGYHAGMRKSGLGGADGKHGMEDFLVTQVVYMQYKDDKK</sequence>
<dbReference type="InterPro" id="IPR015590">
    <property type="entry name" value="Aldehyde_DH_dom"/>
</dbReference>
<dbReference type="SUPFAM" id="SSF53720">
    <property type="entry name" value="ALDH-like"/>
    <property type="match status" value="1"/>
</dbReference>
<dbReference type="GO" id="GO:0016620">
    <property type="term" value="F:oxidoreductase activity, acting on the aldehyde or oxo group of donors, NAD or NADP as acceptor"/>
    <property type="evidence" value="ECO:0007669"/>
    <property type="project" value="InterPro"/>
</dbReference>
<evidence type="ECO:0000256" key="4">
    <source>
        <dbReference type="ARBA" id="ARBA00054572"/>
    </source>
</evidence>
<comment type="catalytic activity">
    <reaction evidence="3">
        <text>(2S)-3-sulfolactaldehyde + NAD(+) + H2O = (2S)-3-sulfolactate + NADH + 2 H(+)</text>
        <dbReference type="Rhea" id="RHEA:47932"/>
        <dbReference type="ChEBI" id="CHEBI:15377"/>
        <dbReference type="ChEBI" id="CHEBI:15378"/>
        <dbReference type="ChEBI" id="CHEBI:57540"/>
        <dbReference type="ChEBI" id="CHEBI:57945"/>
        <dbReference type="ChEBI" id="CHEBI:61289"/>
        <dbReference type="ChEBI" id="CHEBI:90109"/>
        <dbReference type="EC" id="1.2.1.97"/>
    </reaction>
    <physiologicalReaction direction="left-to-right" evidence="3">
        <dbReference type="Rhea" id="RHEA:47933"/>
    </physiologicalReaction>
</comment>
<evidence type="ECO:0000256" key="5">
    <source>
        <dbReference type="ARBA" id="ARBA00066984"/>
    </source>
</evidence>
<organism evidence="10 11">
    <name type="scientific">Halobacillus trueperi</name>
    <dbReference type="NCBI Taxonomy" id="156205"/>
    <lineage>
        <taxon>Bacteria</taxon>
        <taxon>Bacillati</taxon>
        <taxon>Bacillota</taxon>
        <taxon>Bacilli</taxon>
        <taxon>Bacillales</taxon>
        <taxon>Bacillaceae</taxon>
        <taxon>Halobacillus</taxon>
    </lineage>
</organism>
<evidence type="ECO:0000256" key="3">
    <source>
        <dbReference type="ARBA" id="ARBA00050326"/>
    </source>
</evidence>
<dbReference type="RefSeq" id="WP_115822958.1">
    <property type="nucleotide sequence ID" value="NZ_QUAE01000004.1"/>
</dbReference>
<evidence type="ECO:0000256" key="7">
    <source>
        <dbReference type="PROSITE-ProRule" id="PRU10007"/>
    </source>
</evidence>
<dbReference type="Proteomes" id="UP000256305">
    <property type="component" value="Unassembled WGS sequence"/>
</dbReference>
<comment type="caution">
    <text evidence="10">The sequence shown here is derived from an EMBL/GenBank/DDBJ whole genome shotgun (WGS) entry which is preliminary data.</text>
</comment>
<evidence type="ECO:0000256" key="2">
    <source>
        <dbReference type="ARBA" id="ARBA00023002"/>
    </source>
</evidence>
<evidence type="ECO:0000256" key="6">
    <source>
        <dbReference type="ARBA" id="ARBA00067277"/>
    </source>
</evidence>
<dbReference type="EC" id="1.2.1.97" evidence="5"/>
<dbReference type="FunFam" id="3.40.309.10:FF:000009">
    <property type="entry name" value="Aldehyde dehydrogenase A"/>
    <property type="match status" value="1"/>
</dbReference>
<dbReference type="InterPro" id="IPR016161">
    <property type="entry name" value="Ald_DH/histidinol_DH"/>
</dbReference>
<evidence type="ECO:0000259" key="9">
    <source>
        <dbReference type="Pfam" id="PF00171"/>
    </source>
</evidence>
<name>A0A3E0J9Z7_9BACI</name>
<dbReference type="EMBL" id="QUAE01000004">
    <property type="protein sequence ID" value="REJ09778.1"/>
    <property type="molecule type" value="Genomic_DNA"/>
</dbReference>
<dbReference type="InterPro" id="IPR029510">
    <property type="entry name" value="Ald_DH_CS_GLU"/>
</dbReference>
<keyword evidence="2 8" id="KW-0560">Oxidoreductase</keyword>
<evidence type="ECO:0000313" key="11">
    <source>
        <dbReference type="Proteomes" id="UP000256305"/>
    </source>
</evidence>
<dbReference type="PROSITE" id="PS00687">
    <property type="entry name" value="ALDEHYDE_DEHYDR_GLU"/>
    <property type="match status" value="1"/>
</dbReference>
<dbReference type="Gene3D" id="3.40.309.10">
    <property type="entry name" value="Aldehyde Dehydrogenase, Chain A, domain 2"/>
    <property type="match status" value="1"/>
</dbReference>
<protein>
    <recommendedName>
        <fullName evidence="6">3-sulfolactaldehyde dehydrogenase</fullName>
        <ecNumber evidence="5">1.2.1.97</ecNumber>
    </recommendedName>
</protein>
<dbReference type="InterPro" id="IPR016160">
    <property type="entry name" value="Ald_DH_CS_CYS"/>
</dbReference>
<comment type="function">
    <text evidence="4">Part of the sulfo-TAL (or sulfo-SFT) pathway, a D-sulfoquinovose degradation pathway that produces sulfolactate (SL). Catalyzes the oxidation of 3-sulfolactaldehyde (SLA) to sulfolactate (SL).</text>
</comment>
<comment type="similarity">
    <text evidence="1 8">Belongs to the aldehyde dehydrogenase family.</text>
</comment>
<dbReference type="PANTHER" id="PTHR11699">
    <property type="entry name" value="ALDEHYDE DEHYDROGENASE-RELATED"/>
    <property type="match status" value="1"/>
</dbReference>